<comment type="caution">
    <text evidence="2">The sequence shown here is derived from an EMBL/GenBank/DDBJ whole genome shotgun (WGS) entry which is preliminary data.</text>
</comment>
<dbReference type="AlphaFoldDB" id="A0AA43H0C6"/>
<dbReference type="EMBL" id="JANQDL010000097">
    <property type="protein sequence ID" value="MDH6064986.1"/>
    <property type="molecule type" value="Genomic_DNA"/>
</dbReference>
<dbReference type="Pfam" id="PF09604">
    <property type="entry name" value="Potass_KdpF"/>
    <property type="match status" value="1"/>
</dbReference>
<gene>
    <name evidence="2" type="ORF">NWP23_14735</name>
</gene>
<reference evidence="2 3" key="1">
    <citation type="journal article" date="2023" name="J. Phycol.">
        <title>Chrysosporum ovalisporum is synonymous with the true-branching cyanobacterium Umezakia natans (Nostocales/Aphanizomenonaceae).</title>
        <authorList>
            <person name="McGregor G.B."/>
            <person name="Sendall B.C."/>
            <person name="Niiyama Y."/>
            <person name="Tuji A."/>
            <person name="Willis A."/>
        </authorList>
    </citation>
    <scope>NUCLEOTIDE SEQUENCE [LARGE SCALE GENOMIC DNA]</scope>
    <source>
        <strain evidence="2 3">FSS-62</strain>
    </source>
</reference>
<evidence type="ECO:0000313" key="2">
    <source>
        <dbReference type="EMBL" id="MDH6064986.1"/>
    </source>
</evidence>
<name>A0AA43H0C6_9CYAN</name>
<keyword evidence="1" id="KW-0472">Membrane</keyword>
<organism evidence="2 3">
    <name type="scientific">Umezakia ovalisporum FSS-62</name>
    <dbReference type="NCBI Taxonomy" id="2971776"/>
    <lineage>
        <taxon>Bacteria</taxon>
        <taxon>Bacillati</taxon>
        <taxon>Cyanobacteriota</taxon>
        <taxon>Cyanophyceae</taxon>
        <taxon>Nostocales</taxon>
        <taxon>Nodulariaceae</taxon>
        <taxon>Umezakia</taxon>
    </lineage>
</organism>
<keyword evidence="1" id="KW-1133">Transmembrane helix</keyword>
<dbReference type="GeneID" id="83686877"/>
<feature type="transmembrane region" description="Helical" evidence="1">
    <location>
        <begin position="35"/>
        <end position="58"/>
    </location>
</feature>
<evidence type="ECO:0000256" key="1">
    <source>
        <dbReference type="SAM" id="Phobius"/>
    </source>
</evidence>
<sequence length="63" mass="7042">MMKNLLLAFFLTVVLNLFLLQTVYAVTSDQISRAASYPIALLALATIGVSLYLFVVIFQPEKF</sequence>
<evidence type="ECO:0000313" key="3">
    <source>
        <dbReference type="Proteomes" id="UP001159370"/>
    </source>
</evidence>
<dbReference type="GO" id="GO:0008556">
    <property type="term" value="F:P-type potassium transmembrane transporter activity"/>
    <property type="evidence" value="ECO:0007669"/>
    <property type="project" value="InterPro"/>
</dbReference>
<proteinExistence type="predicted"/>
<dbReference type="Proteomes" id="UP001159370">
    <property type="component" value="Unassembled WGS sequence"/>
</dbReference>
<keyword evidence="1" id="KW-0812">Transmembrane</keyword>
<accession>A0AA43H0C6</accession>
<dbReference type="RefSeq" id="WP_280657601.1">
    <property type="nucleotide sequence ID" value="NZ_JANQDL010000097.1"/>
</dbReference>
<dbReference type="GO" id="GO:0005886">
    <property type="term" value="C:plasma membrane"/>
    <property type="evidence" value="ECO:0007669"/>
    <property type="project" value="InterPro"/>
</dbReference>
<protein>
    <submittedName>
        <fullName evidence="2">Potassium-transporting ATPase subunit F</fullName>
    </submittedName>
</protein>
<dbReference type="InterPro" id="IPR011726">
    <property type="entry name" value="KdpF"/>
</dbReference>